<dbReference type="Proteomes" id="UP000319481">
    <property type="component" value="Unassembled WGS sequence"/>
</dbReference>
<dbReference type="PROSITE" id="PS50995">
    <property type="entry name" value="HTH_MARR_2"/>
    <property type="match status" value="1"/>
</dbReference>
<dbReference type="PANTHER" id="PTHR33164">
    <property type="entry name" value="TRANSCRIPTIONAL REGULATOR, MARR FAMILY"/>
    <property type="match status" value="1"/>
</dbReference>
<dbReference type="EMBL" id="SGNZ01000009">
    <property type="protein sequence ID" value="TRA87676.1"/>
    <property type="molecule type" value="Genomic_DNA"/>
</dbReference>
<sequence length="148" mass="16236">MSLAGDVAEDAELPSTLYDGLAGFRLAMRRFLSLSDAALAKADVTSQQYQAMLVIKTAPEGKMRIRDFSELMLIQAHGAVQLVDRLAAAGLVERTPSQRDKRSILISLTPKGEHILRTLARIHLEGLLANQDLLVESLGKLRDLNELT</sequence>
<dbReference type="InterPro" id="IPR000835">
    <property type="entry name" value="HTH_MarR-typ"/>
</dbReference>
<gene>
    <name evidence="4" type="ORF">CFBP5507_19680</name>
    <name evidence="3" type="ORF">EXN23_17290</name>
    <name evidence="2" type="ORF">O9X88_24720</name>
</gene>
<dbReference type="PANTHER" id="PTHR33164:SF43">
    <property type="entry name" value="HTH-TYPE TRANSCRIPTIONAL REPRESSOR YETL"/>
    <property type="match status" value="1"/>
</dbReference>
<reference evidence="4" key="3">
    <citation type="submission" date="2022-10" db="EMBL/GenBank/DDBJ databases">
        <title>Complete genome sequence of Agrobacterium salinitolerans CFBP5507.</title>
        <authorList>
            <person name="Tchabashvili S."/>
            <person name="Yen H.-C."/>
            <person name="Haryono M."/>
            <person name="Lin Y.-C."/>
            <person name="Lai E.-M."/>
            <person name="Kuo C.-H."/>
        </authorList>
    </citation>
    <scope>NUCLEOTIDE SEQUENCE</scope>
    <source>
        <strain evidence="4">CFBP5507</strain>
    </source>
</reference>
<dbReference type="Proteomes" id="UP000298735">
    <property type="component" value="Chromosome Linear"/>
</dbReference>
<feature type="domain" description="HTH marR-type" evidence="1">
    <location>
        <begin position="14"/>
        <end position="148"/>
    </location>
</feature>
<dbReference type="InterPro" id="IPR036390">
    <property type="entry name" value="WH_DNA-bd_sf"/>
</dbReference>
<dbReference type="EMBL" id="JAPZLR010000039">
    <property type="protein sequence ID" value="MCZ7940733.1"/>
    <property type="molecule type" value="Genomic_DNA"/>
</dbReference>
<evidence type="ECO:0000313" key="3">
    <source>
        <dbReference type="EMBL" id="TRA87676.1"/>
    </source>
</evidence>
<organism evidence="2 6">
    <name type="scientific">Agrobacterium salinitolerans</name>
    <dbReference type="NCBI Taxonomy" id="1183413"/>
    <lineage>
        <taxon>Bacteria</taxon>
        <taxon>Pseudomonadati</taxon>
        <taxon>Pseudomonadota</taxon>
        <taxon>Alphaproteobacteria</taxon>
        <taxon>Hyphomicrobiales</taxon>
        <taxon>Rhizobiaceae</taxon>
        <taxon>Rhizobium/Agrobacterium group</taxon>
        <taxon>Agrobacterium</taxon>
    </lineage>
</organism>
<dbReference type="GeneID" id="79864248"/>
<reference evidence="2" key="4">
    <citation type="submission" date="2022-12" db="EMBL/GenBank/DDBJ databases">
        <title>Draft genome sequences of 22 rhizogenic Agrobacterium biovar 1 strains, the causative agent of hairy root disease.</title>
        <authorList>
            <person name="Kim N."/>
            <person name="Vargas P."/>
            <person name="Rediers H."/>
        </authorList>
    </citation>
    <scope>NUCLEOTIDE SEQUENCE</scope>
    <source>
        <strain evidence="2">ST15.13.006</strain>
    </source>
</reference>
<reference evidence="3 5" key="1">
    <citation type="journal article" date="2019" name="Appl. Microbiol. Biotechnol.">
        <title>Differential efficiency of wild type rhizogenic strains for rol gene transformation of plants.</title>
        <authorList>
            <person name="Desmet S."/>
            <person name="De Keyser E."/>
            <person name="Van Vaerenbergh J."/>
            <person name="Baeyen S."/>
            <person name="Van Huylenbroeck J."/>
            <person name="Geelen D."/>
            <person name="Dhooghe E."/>
        </authorList>
    </citation>
    <scope>NUCLEOTIDE SEQUENCE [LARGE SCALE GENOMIC DNA]</scope>
    <source>
        <strain evidence="3 5">GBBC3283</strain>
    </source>
</reference>
<protein>
    <submittedName>
        <fullName evidence="2">MarR family transcriptional regulator</fullName>
    </submittedName>
</protein>
<dbReference type="GO" id="GO:0006950">
    <property type="term" value="P:response to stress"/>
    <property type="evidence" value="ECO:0007669"/>
    <property type="project" value="TreeGrafter"/>
</dbReference>
<dbReference type="Proteomes" id="UP001151018">
    <property type="component" value="Unassembled WGS sequence"/>
</dbReference>
<dbReference type="EMBL" id="CP109969">
    <property type="protein sequence ID" value="UYZ09869.1"/>
    <property type="molecule type" value="Genomic_DNA"/>
</dbReference>
<dbReference type="SMART" id="SM00347">
    <property type="entry name" value="HTH_MARR"/>
    <property type="match status" value="1"/>
</dbReference>
<dbReference type="AlphaFoldDB" id="A0A4Z1QQ18"/>
<reference evidence="3" key="2">
    <citation type="submission" date="2019-02" db="EMBL/GenBank/DDBJ databases">
        <authorList>
            <person name="Baeyen S."/>
        </authorList>
    </citation>
    <scope>NUCLEOTIDE SEQUENCE</scope>
    <source>
        <strain evidence="3">GBBC3283</strain>
    </source>
</reference>
<proteinExistence type="predicted"/>
<evidence type="ECO:0000313" key="4">
    <source>
        <dbReference type="EMBL" id="UYZ09869.1"/>
    </source>
</evidence>
<dbReference type="InterPro" id="IPR036388">
    <property type="entry name" value="WH-like_DNA-bd_sf"/>
</dbReference>
<evidence type="ECO:0000313" key="2">
    <source>
        <dbReference type="EMBL" id="MCZ7940733.1"/>
    </source>
</evidence>
<dbReference type="RefSeq" id="WP_080794712.1">
    <property type="nucleotide sequence ID" value="NZ_CP074392.1"/>
</dbReference>
<keyword evidence="5" id="KW-1185">Reference proteome</keyword>
<evidence type="ECO:0000313" key="5">
    <source>
        <dbReference type="Proteomes" id="UP000319481"/>
    </source>
</evidence>
<dbReference type="InterPro" id="IPR039422">
    <property type="entry name" value="MarR/SlyA-like"/>
</dbReference>
<dbReference type="Pfam" id="PF12802">
    <property type="entry name" value="MarR_2"/>
    <property type="match status" value="1"/>
</dbReference>
<dbReference type="PRINTS" id="PR00598">
    <property type="entry name" value="HTHMARR"/>
</dbReference>
<dbReference type="SUPFAM" id="SSF46785">
    <property type="entry name" value="Winged helix' DNA-binding domain"/>
    <property type="match status" value="1"/>
</dbReference>
<dbReference type="Gene3D" id="1.10.10.10">
    <property type="entry name" value="Winged helix-like DNA-binding domain superfamily/Winged helix DNA-binding domain"/>
    <property type="match status" value="1"/>
</dbReference>
<accession>A0A4Z1QQ18</accession>
<dbReference type="KEGG" id="asal:CFBP5507_19680"/>
<evidence type="ECO:0000313" key="6">
    <source>
        <dbReference type="Proteomes" id="UP001151018"/>
    </source>
</evidence>
<name>A0A4Z1QQ18_9HYPH</name>
<evidence type="ECO:0000259" key="1">
    <source>
        <dbReference type="PROSITE" id="PS50995"/>
    </source>
</evidence>
<dbReference type="OrthoDB" id="9807800at2"/>
<dbReference type="GO" id="GO:0003700">
    <property type="term" value="F:DNA-binding transcription factor activity"/>
    <property type="evidence" value="ECO:0007669"/>
    <property type="project" value="InterPro"/>
</dbReference>